<dbReference type="GeneID" id="96010678"/>
<dbReference type="Gene3D" id="3.90.180.10">
    <property type="entry name" value="Medium-chain alcohol dehydrogenases, catalytic domain"/>
    <property type="match status" value="1"/>
</dbReference>
<dbReference type="EMBL" id="JAAQHG020000077">
    <property type="protein sequence ID" value="KAL1582034.1"/>
    <property type="molecule type" value="Genomic_DNA"/>
</dbReference>
<gene>
    <name evidence="1" type="ORF">WHR41_09236</name>
</gene>
<comment type="caution">
    <text evidence="1">The sequence shown here is derived from an EMBL/GenBank/DDBJ whole genome shotgun (WGS) entry which is preliminary data.</text>
</comment>
<evidence type="ECO:0000313" key="2">
    <source>
        <dbReference type="Proteomes" id="UP000803884"/>
    </source>
</evidence>
<name>A0AB34KGE1_9PEZI</name>
<sequence length="80" mass="8941">MKEVEGVDVVFVQPSTVEEERLAQFRYWMGTWVTDNLANGKIRPSPEPYVVGKGLKAVNTGLDMLIEGVSCKKLVVEVMQ</sequence>
<organism evidence="1 2">
    <name type="scientific">Cladosporium halotolerans</name>
    <dbReference type="NCBI Taxonomy" id="1052096"/>
    <lineage>
        <taxon>Eukaryota</taxon>
        <taxon>Fungi</taxon>
        <taxon>Dikarya</taxon>
        <taxon>Ascomycota</taxon>
        <taxon>Pezizomycotina</taxon>
        <taxon>Dothideomycetes</taxon>
        <taxon>Dothideomycetidae</taxon>
        <taxon>Cladosporiales</taxon>
        <taxon>Cladosporiaceae</taxon>
        <taxon>Cladosporium</taxon>
    </lineage>
</organism>
<keyword evidence="2" id="KW-1185">Reference proteome</keyword>
<dbReference type="Proteomes" id="UP000803884">
    <property type="component" value="Unassembled WGS sequence"/>
</dbReference>
<accession>A0AB34KGE1</accession>
<reference evidence="1 2" key="1">
    <citation type="journal article" date="2020" name="Microbiol. Resour. Announc.">
        <title>Draft Genome Sequence of a Cladosporium Species Isolated from the Mesophotic Ascidian Didemnum maculosum.</title>
        <authorList>
            <person name="Gioti A."/>
            <person name="Siaperas R."/>
            <person name="Nikolaivits E."/>
            <person name="Le Goff G."/>
            <person name="Ouazzani J."/>
            <person name="Kotoulas G."/>
            <person name="Topakas E."/>
        </authorList>
    </citation>
    <scope>NUCLEOTIDE SEQUENCE [LARGE SCALE GENOMIC DNA]</scope>
    <source>
        <strain evidence="1 2">TM138-S3</strain>
    </source>
</reference>
<dbReference type="Gene3D" id="3.40.50.720">
    <property type="entry name" value="NAD(P)-binding Rossmann-like Domain"/>
    <property type="match status" value="1"/>
</dbReference>
<dbReference type="RefSeq" id="XP_069225141.1">
    <property type="nucleotide sequence ID" value="XM_069377840.1"/>
</dbReference>
<protein>
    <submittedName>
        <fullName evidence="1">Uncharacterized protein</fullName>
    </submittedName>
</protein>
<evidence type="ECO:0000313" key="1">
    <source>
        <dbReference type="EMBL" id="KAL1582034.1"/>
    </source>
</evidence>
<proteinExistence type="predicted"/>
<dbReference type="AlphaFoldDB" id="A0AB34KGE1"/>